<proteinExistence type="inferred from homology"/>
<evidence type="ECO:0000256" key="12">
    <source>
        <dbReference type="ARBA" id="ARBA00023315"/>
    </source>
</evidence>
<keyword evidence="6" id="KW-0548">Nucleotidyltransferase</keyword>
<evidence type="ECO:0000256" key="6">
    <source>
        <dbReference type="ARBA" id="ARBA00022695"/>
    </source>
</evidence>
<dbReference type="Proteomes" id="UP001056109">
    <property type="component" value="Chromosome"/>
</dbReference>
<dbReference type="InterPro" id="IPR029044">
    <property type="entry name" value="Nucleotide-diphossugar_trans"/>
</dbReference>
<dbReference type="InterPro" id="IPR011004">
    <property type="entry name" value="Trimer_LpxA-like_sf"/>
</dbReference>
<dbReference type="SUPFAM" id="SSF51161">
    <property type="entry name" value="Trimeric LpxA-like enzymes"/>
    <property type="match status" value="1"/>
</dbReference>
<evidence type="ECO:0000256" key="13">
    <source>
        <dbReference type="ARBA" id="ARBA00023316"/>
    </source>
</evidence>
<evidence type="ECO:0000256" key="14">
    <source>
        <dbReference type="ARBA" id="ARBA00048247"/>
    </source>
</evidence>
<dbReference type="RefSeq" id="WP_252673084.1">
    <property type="nucleotide sequence ID" value="NZ_CP099547.1"/>
</dbReference>
<keyword evidence="12" id="KW-0012">Acyltransferase</keyword>
<dbReference type="InterPro" id="IPR050065">
    <property type="entry name" value="GlmU-like"/>
</dbReference>
<comment type="similarity">
    <text evidence="3">In the N-terminal section; belongs to the N-acetylglucosamine-1-phosphate uridyltransferase family.</text>
</comment>
<evidence type="ECO:0000256" key="11">
    <source>
        <dbReference type="ARBA" id="ARBA00023268"/>
    </source>
</evidence>
<keyword evidence="5 18" id="KW-0808">Transferase</keyword>
<dbReference type="GO" id="GO:0016740">
    <property type="term" value="F:transferase activity"/>
    <property type="evidence" value="ECO:0007669"/>
    <property type="project" value="UniProtKB-KW"/>
</dbReference>
<keyword evidence="4" id="KW-0963">Cytoplasm</keyword>
<keyword evidence="11" id="KW-0511">Multifunctional enzyme</keyword>
<comment type="similarity">
    <text evidence="2">In the C-terminal section; belongs to the transferase hexapeptide repeat family.</text>
</comment>
<organism evidence="18 19">
    <name type="scientific">Arcanobacterium pinnipediorum</name>
    <dbReference type="NCBI Taxonomy" id="1503041"/>
    <lineage>
        <taxon>Bacteria</taxon>
        <taxon>Bacillati</taxon>
        <taxon>Actinomycetota</taxon>
        <taxon>Actinomycetes</taxon>
        <taxon>Actinomycetales</taxon>
        <taxon>Actinomycetaceae</taxon>
        <taxon>Arcanobacterium</taxon>
    </lineage>
</organism>
<comment type="catalytic activity">
    <reaction evidence="14">
        <text>alpha-D-glucosamine 1-phosphate + acetyl-CoA = N-acetyl-alpha-D-glucosamine 1-phosphate + CoA + H(+)</text>
        <dbReference type="Rhea" id="RHEA:13725"/>
        <dbReference type="ChEBI" id="CHEBI:15378"/>
        <dbReference type="ChEBI" id="CHEBI:57287"/>
        <dbReference type="ChEBI" id="CHEBI:57288"/>
        <dbReference type="ChEBI" id="CHEBI:57776"/>
        <dbReference type="ChEBI" id="CHEBI:58516"/>
        <dbReference type="EC" id="2.3.1.157"/>
    </reaction>
</comment>
<keyword evidence="10" id="KW-0573">Peptidoglycan synthesis</keyword>
<keyword evidence="19" id="KW-1185">Reference proteome</keyword>
<comment type="function">
    <text evidence="16">Catalyzes the last two sequential reactions in the de novo biosynthetic pathway for UDP-N-acetylglucosamine (UDP-GlcNAc). The C-terminal domain catalyzes the transfer of acetyl group from acetyl coenzyme A to glucosamine-1-phosphate (GlcN-1-P) to produce N-acetylglucosamine-1-phosphate (GlcNAc-1-P), which is converted into UDP-GlcNAc by the transfer of uridine 5-monophosphate (from uridine 5-triphosphate), a reaction catalyzed by the N-terminal domain.</text>
</comment>
<evidence type="ECO:0000256" key="15">
    <source>
        <dbReference type="ARBA" id="ARBA00048493"/>
    </source>
</evidence>
<comment type="cofactor">
    <cofactor evidence="1">
        <name>Mg(2+)</name>
        <dbReference type="ChEBI" id="CHEBI:18420"/>
    </cofactor>
</comment>
<evidence type="ECO:0000313" key="19">
    <source>
        <dbReference type="Proteomes" id="UP001056109"/>
    </source>
</evidence>
<dbReference type="Gene3D" id="2.160.10.10">
    <property type="entry name" value="Hexapeptide repeat proteins"/>
    <property type="match status" value="1"/>
</dbReference>
<name>A0ABY5AGT6_9ACTO</name>
<reference evidence="18" key="1">
    <citation type="submission" date="2022-06" db="EMBL/GenBank/DDBJ databases">
        <title>Complete Genome Sequence of Arcanobacterium pinnipediorum strain DSM 28752 isolated from a harbour seal.</title>
        <authorList>
            <person name="Borowiak M."/>
            <person name="Kreitlow A."/>
            <person name="Alssahen M."/>
            <person name="Malorny B."/>
            <person name="Laemmler C."/>
            <person name="Prenger-Berninghoff E."/>
            <person name="Siebert U."/>
            <person name="Ploetz M."/>
            <person name="Abdulmawjood A."/>
        </authorList>
    </citation>
    <scope>NUCLEOTIDE SEQUENCE</scope>
    <source>
        <strain evidence="18">DSM 28752</strain>
    </source>
</reference>
<keyword evidence="7" id="KW-0479">Metal-binding</keyword>
<evidence type="ECO:0000256" key="1">
    <source>
        <dbReference type="ARBA" id="ARBA00001946"/>
    </source>
</evidence>
<dbReference type="CDD" id="cd02540">
    <property type="entry name" value="GT2_GlmU_N_bac"/>
    <property type="match status" value="1"/>
</dbReference>
<evidence type="ECO:0000256" key="4">
    <source>
        <dbReference type="ARBA" id="ARBA00022490"/>
    </source>
</evidence>
<accession>A0ABY5AGT6</accession>
<evidence type="ECO:0000256" key="9">
    <source>
        <dbReference type="ARBA" id="ARBA00022960"/>
    </source>
</evidence>
<dbReference type="SUPFAM" id="SSF53448">
    <property type="entry name" value="Nucleotide-diphospho-sugar transferases"/>
    <property type="match status" value="1"/>
</dbReference>
<evidence type="ECO:0000259" key="17">
    <source>
        <dbReference type="Pfam" id="PF12804"/>
    </source>
</evidence>
<evidence type="ECO:0000313" key="18">
    <source>
        <dbReference type="EMBL" id="USR79210.1"/>
    </source>
</evidence>
<protein>
    <submittedName>
        <fullName evidence="18">NTP transferase domain-containing protein</fullName>
    </submittedName>
</protein>
<evidence type="ECO:0000256" key="5">
    <source>
        <dbReference type="ARBA" id="ARBA00022679"/>
    </source>
</evidence>
<dbReference type="Gene3D" id="3.90.550.10">
    <property type="entry name" value="Spore Coat Polysaccharide Biosynthesis Protein SpsA, Chain A"/>
    <property type="match status" value="1"/>
</dbReference>
<gene>
    <name evidence="18" type="ORF">NG665_07475</name>
</gene>
<evidence type="ECO:0000256" key="2">
    <source>
        <dbReference type="ARBA" id="ARBA00007707"/>
    </source>
</evidence>
<comment type="catalytic activity">
    <reaction evidence="15">
        <text>N-acetyl-alpha-D-glucosamine 1-phosphate + UTP + H(+) = UDP-N-acetyl-alpha-D-glucosamine + diphosphate</text>
        <dbReference type="Rhea" id="RHEA:13509"/>
        <dbReference type="ChEBI" id="CHEBI:15378"/>
        <dbReference type="ChEBI" id="CHEBI:33019"/>
        <dbReference type="ChEBI" id="CHEBI:46398"/>
        <dbReference type="ChEBI" id="CHEBI:57705"/>
        <dbReference type="ChEBI" id="CHEBI:57776"/>
        <dbReference type="EC" id="2.7.7.23"/>
    </reaction>
</comment>
<dbReference type="PANTHER" id="PTHR43584:SF3">
    <property type="entry name" value="BIFUNCTIONAL PROTEIN GLMU"/>
    <property type="match status" value="1"/>
</dbReference>
<keyword evidence="8" id="KW-0460">Magnesium</keyword>
<evidence type="ECO:0000256" key="16">
    <source>
        <dbReference type="ARBA" id="ARBA00049628"/>
    </source>
</evidence>
<evidence type="ECO:0000256" key="10">
    <source>
        <dbReference type="ARBA" id="ARBA00022984"/>
    </source>
</evidence>
<evidence type="ECO:0000256" key="7">
    <source>
        <dbReference type="ARBA" id="ARBA00022723"/>
    </source>
</evidence>
<dbReference type="InterPro" id="IPR025877">
    <property type="entry name" value="MobA-like_NTP_Trfase"/>
</dbReference>
<dbReference type="PANTHER" id="PTHR43584">
    <property type="entry name" value="NUCLEOTIDYL TRANSFERASE"/>
    <property type="match status" value="1"/>
</dbReference>
<dbReference type="Pfam" id="PF12804">
    <property type="entry name" value="NTP_transf_3"/>
    <property type="match status" value="1"/>
</dbReference>
<evidence type="ECO:0000256" key="3">
    <source>
        <dbReference type="ARBA" id="ARBA00007947"/>
    </source>
</evidence>
<sequence>MSYQLAAAIILAAGKGTRIKSQTPKVLLRMCGRSLIGHALDAVDKAGNDHTVVVVRHERDQVVQHVTQIAPHAKIADQDDIKGTGRAAWCGMQALPDDLHGPVLIVAGDSPMFAPETLAELARVHITSGAAVTVLSTILADSHGYGRILRDAAPGSEEVAYTPQATGQVVGIVEEKDATDLQRTIKEVGTSTYVFDADFLRQALGGLGTDNAQGEMYLTDVIAKAVETGHGVASYVLADSVQAEGVNDLVQLAHLRSEKNRRILEKWMRSGVSIIDPATTQIDVDVTLAPDVTIQPGTILRGTTKVSEFSVIGPFTELTDVNVGKHAHVPHVVADSVAIADNEQISPFTVMGMNN</sequence>
<feature type="domain" description="MobA-like NTP transferase" evidence="17">
    <location>
        <begin position="8"/>
        <end position="136"/>
    </location>
</feature>
<keyword evidence="13" id="KW-0961">Cell wall biogenesis/degradation</keyword>
<dbReference type="EMBL" id="CP099547">
    <property type="protein sequence ID" value="USR79210.1"/>
    <property type="molecule type" value="Genomic_DNA"/>
</dbReference>
<evidence type="ECO:0000256" key="8">
    <source>
        <dbReference type="ARBA" id="ARBA00022842"/>
    </source>
</evidence>
<keyword evidence="9" id="KW-0133">Cell shape</keyword>